<reference evidence="1 2" key="1">
    <citation type="submission" date="2018-10" db="EMBL/GenBank/DDBJ databases">
        <title>Robbsia sp. DHC34, isolated from soil.</title>
        <authorList>
            <person name="Gao Z.-H."/>
            <person name="Qiu L.-H."/>
        </authorList>
    </citation>
    <scope>NUCLEOTIDE SEQUENCE [LARGE SCALE GENOMIC DNA]</scope>
    <source>
        <strain evidence="1 2">DHC34</strain>
    </source>
</reference>
<dbReference type="EMBL" id="RBZU01000010">
    <property type="protein sequence ID" value="RKP49757.1"/>
    <property type="molecule type" value="Genomic_DNA"/>
</dbReference>
<dbReference type="AlphaFoldDB" id="A0A494XG73"/>
<keyword evidence="2" id="KW-1185">Reference proteome</keyword>
<comment type="caution">
    <text evidence="1">The sequence shown here is derived from an EMBL/GenBank/DDBJ whole genome shotgun (WGS) entry which is preliminary data.</text>
</comment>
<proteinExistence type="predicted"/>
<name>A0A494XG73_9BURK</name>
<organism evidence="1 2">
    <name type="scientific">Pararobbsia silviterrae</name>
    <dbReference type="NCBI Taxonomy" id="1792498"/>
    <lineage>
        <taxon>Bacteria</taxon>
        <taxon>Pseudomonadati</taxon>
        <taxon>Pseudomonadota</taxon>
        <taxon>Betaproteobacteria</taxon>
        <taxon>Burkholderiales</taxon>
        <taxon>Burkholderiaceae</taxon>
        <taxon>Pararobbsia</taxon>
    </lineage>
</organism>
<evidence type="ECO:0000313" key="1">
    <source>
        <dbReference type="EMBL" id="RKP49757.1"/>
    </source>
</evidence>
<protein>
    <submittedName>
        <fullName evidence="1">Uncharacterized protein</fullName>
    </submittedName>
</protein>
<accession>A0A494XG73</accession>
<evidence type="ECO:0000313" key="2">
    <source>
        <dbReference type="Proteomes" id="UP000270342"/>
    </source>
</evidence>
<dbReference type="Proteomes" id="UP000270342">
    <property type="component" value="Unassembled WGS sequence"/>
</dbReference>
<dbReference type="OrthoDB" id="8926334at2"/>
<gene>
    <name evidence="1" type="ORF">D7S86_19910</name>
</gene>
<sequence>MSDSRFYRGLEVTLLIYRRTEVVGKRARNDDPRFDAAVRIREPAAIATEPRSRVFKLDVSAPFGTVGDAHRASKAYAEQLIDACPANCTVFDADE</sequence>